<gene>
    <name evidence="9" type="ORF">BN1221_04523c</name>
</gene>
<organism evidence="9 10">
    <name type="scientific">Brenneria goodwinii</name>
    <dbReference type="NCBI Taxonomy" id="1109412"/>
    <lineage>
        <taxon>Bacteria</taxon>
        <taxon>Pseudomonadati</taxon>
        <taxon>Pseudomonadota</taxon>
        <taxon>Gammaproteobacteria</taxon>
        <taxon>Enterobacterales</taxon>
        <taxon>Pectobacteriaceae</taxon>
        <taxon>Brenneria</taxon>
    </lineage>
</organism>
<evidence type="ECO:0000256" key="6">
    <source>
        <dbReference type="ARBA" id="ARBA00022989"/>
    </source>
</evidence>
<feature type="transmembrane region" description="Helical" evidence="8">
    <location>
        <begin position="149"/>
        <end position="167"/>
    </location>
</feature>
<feature type="transmembrane region" description="Helical" evidence="8">
    <location>
        <begin position="283"/>
        <end position="303"/>
    </location>
</feature>
<name>A0A0G4K288_9GAMM</name>
<sequence length="335" mass="36568">MSVNKANSVTPSVTHAKRRGLSSPRRLLLLGVLSLGVMVIFMTINLGSNLRYILTHRGLMLITMLLVAFAASASTVLFQTVTNNRILTPSIMGFEALFILIQTSFIFVFGPQGIPALGVQGKFFFETLLMVLFSAVLYRWLFTGNRNNLHLVLLVGIICGTLFRSIANLMQRLLDPNEFAILQGRMFATFTRAAPELIGLAAVISVIIGIVIWRMRFRFDVLALGRNSAINLGMDYKRSVTVILLLVSVLVSVSTALVGPLTFLGFMVANLAYLIIGSSQHRFLLPAAFLLGVISLVGGQLILEHLLGMSGALSVVIEFIGGSLFILLLLRKVSL</sequence>
<dbReference type="InterPro" id="IPR000522">
    <property type="entry name" value="ABC_transptr_permease_BtuC"/>
</dbReference>
<accession>A0A0G4K288</accession>
<comment type="subcellular location">
    <subcellularLocation>
        <location evidence="1">Cell membrane</location>
        <topology evidence="1">Multi-pass membrane protein</topology>
    </subcellularLocation>
</comment>
<feature type="transmembrane region" description="Helical" evidence="8">
    <location>
        <begin position="90"/>
        <end position="111"/>
    </location>
</feature>
<protein>
    <submittedName>
        <fullName evidence="9">Petrobactin ABC transporter, permease protein II</fullName>
    </submittedName>
</protein>
<dbReference type="EMBL" id="CGIG01000001">
    <property type="protein sequence ID" value="CPR20805.1"/>
    <property type="molecule type" value="Genomic_DNA"/>
</dbReference>
<dbReference type="PANTHER" id="PTHR30472">
    <property type="entry name" value="FERRIC ENTEROBACTIN TRANSPORT SYSTEM PERMEASE PROTEIN"/>
    <property type="match status" value="1"/>
</dbReference>
<dbReference type="SUPFAM" id="SSF81345">
    <property type="entry name" value="ABC transporter involved in vitamin B12 uptake, BtuC"/>
    <property type="match status" value="1"/>
</dbReference>
<evidence type="ECO:0000256" key="3">
    <source>
        <dbReference type="ARBA" id="ARBA00022448"/>
    </source>
</evidence>
<dbReference type="GO" id="GO:0022857">
    <property type="term" value="F:transmembrane transporter activity"/>
    <property type="evidence" value="ECO:0007669"/>
    <property type="project" value="InterPro"/>
</dbReference>
<dbReference type="Pfam" id="PF01032">
    <property type="entry name" value="FecCD"/>
    <property type="match status" value="1"/>
</dbReference>
<comment type="similarity">
    <text evidence="2">Belongs to the binding-protein-dependent transport system permease family. FecCD subfamily.</text>
</comment>
<feature type="transmembrane region" description="Helical" evidence="8">
    <location>
        <begin position="309"/>
        <end position="330"/>
    </location>
</feature>
<dbReference type="GO" id="GO:0033214">
    <property type="term" value="P:siderophore-iron import into cell"/>
    <property type="evidence" value="ECO:0007669"/>
    <property type="project" value="TreeGrafter"/>
</dbReference>
<evidence type="ECO:0000256" key="4">
    <source>
        <dbReference type="ARBA" id="ARBA00022475"/>
    </source>
</evidence>
<keyword evidence="3" id="KW-0813">Transport</keyword>
<dbReference type="GO" id="GO:0005886">
    <property type="term" value="C:plasma membrane"/>
    <property type="evidence" value="ECO:0007669"/>
    <property type="project" value="UniProtKB-SubCell"/>
</dbReference>
<evidence type="ECO:0000256" key="5">
    <source>
        <dbReference type="ARBA" id="ARBA00022692"/>
    </source>
</evidence>
<evidence type="ECO:0000313" key="9">
    <source>
        <dbReference type="EMBL" id="CPR20805.1"/>
    </source>
</evidence>
<keyword evidence="5 8" id="KW-0812">Transmembrane</keyword>
<dbReference type="Proteomes" id="UP000044377">
    <property type="component" value="Unassembled WGS sequence"/>
</dbReference>
<feature type="transmembrane region" description="Helical" evidence="8">
    <location>
        <begin position="123"/>
        <end position="142"/>
    </location>
</feature>
<dbReference type="RefSeq" id="WP_048639192.1">
    <property type="nucleotide sequence ID" value="NZ_CGIG01000001.1"/>
</dbReference>
<dbReference type="AlphaFoldDB" id="A0A0G4K288"/>
<reference evidence="10" key="1">
    <citation type="submission" date="2015-01" db="EMBL/GenBank/DDBJ databases">
        <authorList>
            <person name="Paterson Steve"/>
        </authorList>
    </citation>
    <scope>NUCLEOTIDE SEQUENCE [LARGE SCALE GENOMIC DNA]</scope>
    <source>
        <strain evidence="10">OBR1</strain>
    </source>
</reference>
<evidence type="ECO:0000256" key="2">
    <source>
        <dbReference type="ARBA" id="ARBA00007935"/>
    </source>
</evidence>
<feature type="transmembrane region" description="Helical" evidence="8">
    <location>
        <begin position="58"/>
        <end position="78"/>
    </location>
</feature>
<keyword evidence="4" id="KW-1003">Cell membrane</keyword>
<dbReference type="InterPro" id="IPR037294">
    <property type="entry name" value="ABC_BtuC-like"/>
</dbReference>
<dbReference type="PANTHER" id="PTHR30472:SF19">
    <property type="entry name" value="PETROBACTIN IMPORT SYSTEM PERMEASE PROTEIN YCLO"/>
    <property type="match status" value="1"/>
</dbReference>
<evidence type="ECO:0000256" key="7">
    <source>
        <dbReference type="ARBA" id="ARBA00023136"/>
    </source>
</evidence>
<evidence type="ECO:0000256" key="8">
    <source>
        <dbReference type="SAM" id="Phobius"/>
    </source>
</evidence>
<evidence type="ECO:0000313" key="10">
    <source>
        <dbReference type="Proteomes" id="UP000044377"/>
    </source>
</evidence>
<dbReference type="Gene3D" id="1.10.3470.10">
    <property type="entry name" value="ABC transporter involved in vitamin B12 uptake, BtuC"/>
    <property type="match status" value="1"/>
</dbReference>
<evidence type="ECO:0000256" key="1">
    <source>
        <dbReference type="ARBA" id="ARBA00004651"/>
    </source>
</evidence>
<keyword evidence="7 8" id="KW-0472">Membrane</keyword>
<feature type="transmembrane region" description="Helical" evidence="8">
    <location>
        <begin position="27"/>
        <end position="46"/>
    </location>
</feature>
<dbReference type="STRING" id="1109412.BN1221_04523c"/>
<keyword evidence="10" id="KW-1185">Reference proteome</keyword>
<proteinExistence type="inferred from homology"/>
<dbReference type="OrthoDB" id="9796260at2"/>
<feature type="transmembrane region" description="Helical" evidence="8">
    <location>
        <begin position="197"/>
        <end position="215"/>
    </location>
</feature>
<keyword evidence="6 8" id="KW-1133">Transmembrane helix</keyword>
<feature type="transmembrane region" description="Helical" evidence="8">
    <location>
        <begin position="236"/>
        <end position="253"/>
    </location>
</feature>